<reference evidence="3" key="1">
    <citation type="journal article" date="2019" name="Int. J. Syst. Evol. Microbiol.">
        <title>The Global Catalogue of Microorganisms (GCM) 10K type strain sequencing project: providing services to taxonomists for standard genome sequencing and annotation.</title>
        <authorList>
            <consortium name="The Broad Institute Genomics Platform"/>
            <consortium name="The Broad Institute Genome Sequencing Center for Infectious Disease"/>
            <person name="Wu L."/>
            <person name="Ma J."/>
        </authorList>
    </citation>
    <scope>NUCLEOTIDE SEQUENCE [LARGE SCALE GENOMIC DNA]</scope>
    <source>
        <strain evidence="3">KCTC 42473</strain>
    </source>
</reference>
<evidence type="ECO:0000313" key="3">
    <source>
        <dbReference type="Proteomes" id="UP001595539"/>
    </source>
</evidence>
<keyword evidence="1" id="KW-0732">Signal</keyword>
<gene>
    <name evidence="2" type="ORF">ACFOM8_13070</name>
</gene>
<evidence type="ECO:0000256" key="1">
    <source>
        <dbReference type="SAM" id="SignalP"/>
    </source>
</evidence>
<sequence>MRSRSFLHSAAAFLLTAVAAPALAHAQECPAGFTFLGQAYKEANAVNREAKVTAHPPVIVNFPPHFSLDRDVVQHGGKWAGGSADAVMSDGDVPRGLLILAGGTQGGAKGWSIGKPELIVLQEDDDQIVQRGLRIGLYCHTGSGLADMAGHVSCNVHANICGKPR</sequence>
<accession>A0ABV7U687</accession>
<organism evidence="2 3">
    <name type="scientific">Paracoccus angustae</name>
    <dbReference type="NCBI Taxonomy" id="1671480"/>
    <lineage>
        <taxon>Bacteria</taxon>
        <taxon>Pseudomonadati</taxon>
        <taxon>Pseudomonadota</taxon>
        <taxon>Alphaproteobacteria</taxon>
        <taxon>Rhodobacterales</taxon>
        <taxon>Paracoccaceae</taxon>
        <taxon>Paracoccus</taxon>
    </lineage>
</organism>
<dbReference type="EMBL" id="JBHRXY010000010">
    <property type="protein sequence ID" value="MFC3630377.1"/>
    <property type="molecule type" value="Genomic_DNA"/>
</dbReference>
<proteinExistence type="predicted"/>
<protein>
    <submittedName>
        <fullName evidence="2">Uncharacterized protein</fullName>
    </submittedName>
</protein>
<comment type="caution">
    <text evidence="2">The sequence shown here is derived from an EMBL/GenBank/DDBJ whole genome shotgun (WGS) entry which is preliminary data.</text>
</comment>
<dbReference type="Proteomes" id="UP001595539">
    <property type="component" value="Unassembled WGS sequence"/>
</dbReference>
<feature type="signal peptide" evidence="1">
    <location>
        <begin position="1"/>
        <end position="26"/>
    </location>
</feature>
<dbReference type="RefSeq" id="WP_377762010.1">
    <property type="nucleotide sequence ID" value="NZ_JBHRXY010000010.1"/>
</dbReference>
<feature type="chain" id="PRO_5045809368" evidence="1">
    <location>
        <begin position="27"/>
        <end position="165"/>
    </location>
</feature>
<keyword evidence="3" id="KW-1185">Reference proteome</keyword>
<name>A0ABV7U687_9RHOB</name>
<evidence type="ECO:0000313" key="2">
    <source>
        <dbReference type="EMBL" id="MFC3630377.1"/>
    </source>
</evidence>